<dbReference type="GO" id="GO:0000155">
    <property type="term" value="F:phosphorelay sensor kinase activity"/>
    <property type="evidence" value="ECO:0007669"/>
    <property type="project" value="InterPro"/>
</dbReference>
<dbReference type="Gene3D" id="3.30.450.20">
    <property type="entry name" value="PAS domain"/>
    <property type="match status" value="1"/>
</dbReference>
<keyword evidence="12" id="KW-1133">Transmembrane helix</keyword>
<dbReference type="Pfam" id="PF00672">
    <property type="entry name" value="HAMP"/>
    <property type="match status" value="1"/>
</dbReference>
<dbReference type="eggNOG" id="COG2972">
    <property type="taxonomic scope" value="Bacteria"/>
</dbReference>
<dbReference type="SUPFAM" id="SSF55874">
    <property type="entry name" value="ATPase domain of HSP90 chaperone/DNA topoisomerase II/histidine kinase"/>
    <property type="match status" value="1"/>
</dbReference>
<dbReference type="Gene3D" id="3.30.565.10">
    <property type="entry name" value="Histidine kinase-like ATPase, C-terminal domain"/>
    <property type="match status" value="1"/>
</dbReference>
<dbReference type="InterPro" id="IPR004358">
    <property type="entry name" value="Sig_transdc_His_kin-like_C"/>
</dbReference>
<dbReference type="SUPFAM" id="SSF158472">
    <property type="entry name" value="HAMP domain-like"/>
    <property type="match status" value="1"/>
</dbReference>
<evidence type="ECO:0000256" key="2">
    <source>
        <dbReference type="ARBA" id="ARBA00004651"/>
    </source>
</evidence>
<reference evidence="16 18" key="2">
    <citation type="submission" date="2014-01" db="EMBL/GenBank/DDBJ databases">
        <title>Draft genome sequencing of Bacillus alcalophilus CGMCC 1.3604.</title>
        <authorList>
            <person name="Yang J."/>
            <person name="Diao L."/>
            <person name="Yang S."/>
        </authorList>
    </citation>
    <scope>NUCLEOTIDE SEQUENCE [LARGE SCALE GENOMIC DNA]</scope>
    <source>
        <strain evidence="16 18">CGMCC 1.3604</strain>
    </source>
</reference>
<dbReference type="PANTHER" id="PTHR34220">
    <property type="entry name" value="SENSOR HISTIDINE KINASE YPDA"/>
    <property type="match status" value="1"/>
</dbReference>
<evidence type="ECO:0000313" key="15">
    <source>
        <dbReference type="EMBL" id="KGA97565.1"/>
    </source>
</evidence>
<comment type="subcellular location">
    <subcellularLocation>
        <location evidence="2">Cell membrane</location>
        <topology evidence="2">Multi-pass membrane protein</topology>
    </subcellularLocation>
</comment>
<dbReference type="CDD" id="cd06225">
    <property type="entry name" value="HAMP"/>
    <property type="match status" value="1"/>
</dbReference>
<comment type="catalytic activity">
    <reaction evidence="1">
        <text>ATP + protein L-histidine = ADP + protein N-phospho-L-histidine.</text>
        <dbReference type="EC" id="2.7.13.3"/>
    </reaction>
</comment>
<reference evidence="15 17" key="1">
    <citation type="journal article" date="2014" name="Genome Announc.">
        <title>Draft Genome Sequence of Bacillus alcalophilus AV1934, a Classic Alkaliphile Isolated from Human Feces in 1934.</title>
        <authorList>
            <person name="Attie O."/>
            <person name="Jayaprakash A."/>
            <person name="Shah H."/>
            <person name="Paulsen I.T."/>
            <person name="Morino M."/>
            <person name="Takahashi Y."/>
            <person name="Narumi I."/>
            <person name="Sachidanandam R."/>
            <person name="Satoh K."/>
            <person name="Ito M."/>
            <person name="Krulwich T.A."/>
        </authorList>
    </citation>
    <scope>NUCLEOTIDE SEQUENCE [LARGE SCALE GENOMIC DNA]</scope>
    <source>
        <strain evidence="15 17">AV1934</strain>
    </source>
</reference>
<dbReference type="EMBL" id="ALPT02000026">
    <property type="protein sequence ID" value="KGA97565.1"/>
    <property type="molecule type" value="Genomic_DNA"/>
</dbReference>
<dbReference type="SMART" id="SM00387">
    <property type="entry name" value="HATPase_c"/>
    <property type="match status" value="1"/>
</dbReference>
<evidence type="ECO:0000313" key="18">
    <source>
        <dbReference type="Proteomes" id="UP000297014"/>
    </source>
</evidence>
<evidence type="ECO:0000256" key="10">
    <source>
        <dbReference type="ARBA" id="ARBA00023012"/>
    </source>
</evidence>
<comment type="caution">
    <text evidence="15">The sequence shown here is derived from an EMBL/GenBank/DDBJ whole genome shotgun (WGS) entry which is preliminary data.</text>
</comment>
<evidence type="ECO:0000313" key="17">
    <source>
        <dbReference type="Proteomes" id="UP000002754"/>
    </source>
</evidence>
<dbReference type="Proteomes" id="UP000002754">
    <property type="component" value="Unassembled WGS sequence"/>
</dbReference>
<evidence type="ECO:0000256" key="4">
    <source>
        <dbReference type="ARBA" id="ARBA00022475"/>
    </source>
</evidence>
<dbReference type="GO" id="GO:0005886">
    <property type="term" value="C:plasma membrane"/>
    <property type="evidence" value="ECO:0007669"/>
    <property type="project" value="UniProtKB-SubCell"/>
</dbReference>
<keyword evidence="9" id="KW-0067">ATP-binding</keyword>
<feature type="domain" description="HAMP" evidence="14">
    <location>
        <begin position="321"/>
        <end position="373"/>
    </location>
</feature>
<dbReference type="InterPro" id="IPR010559">
    <property type="entry name" value="Sig_transdc_His_kin_internal"/>
</dbReference>
<proteinExistence type="predicted"/>
<evidence type="ECO:0000256" key="1">
    <source>
        <dbReference type="ARBA" id="ARBA00000085"/>
    </source>
</evidence>
<dbReference type="SMART" id="SM00304">
    <property type="entry name" value="HAMP"/>
    <property type="match status" value="1"/>
</dbReference>
<dbReference type="PROSITE" id="PS50885">
    <property type="entry name" value="HAMP"/>
    <property type="match status" value="1"/>
</dbReference>
<evidence type="ECO:0000256" key="9">
    <source>
        <dbReference type="ARBA" id="ARBA00022840"/>
    </source>
</evidence>
<keyword evidence="5" id="KW-0597">Phosphoprotein</keyword>
<evidence type="ECO:0000313" key="16">
    <source>
        <dbReference type="EMBL" id="THG91133.1"/>
    </source>
</evidence>
<keyword evidence="11 12" id="KW-0472">Membrane</keyword>
<feature type="transmembrane region" description="Helical" evidence="12">
    <location>
        <begin position="16"/>
        <end position="38"/>
    </location>
</feature>
<evidence type="ECO:0000256" key="11">
    <source>
        <dbReference type="ARBA" id="ARBA00023136"/>
    </source>
</evidence>
<dbReference type="Pfam" id="PF06580">
    <property type="entry name" value="His_kinase"/>
    <property type="match status" value="1"/>
</dbReference>
<keyword evidence="10" id="KW-0902">Two-component regulatory system</keyword>
<feature type="domain" description="Histidine kinase" evidence="13">
    <location>
        <begin position="371"/>
        <end position="592"/>
    </location>
</feature>
<sequence length="604" mass="69087">MLEEVFKLKSSIRQKLITLLLLFTIIPFGASIVVTFLYTKESLKDQAVEENVNLLYQGKVNIDSYVKELNNLTLSVYNNLEFISYLKSANLREQPISVRSVNQLLQTILYADQSIESVDLFIEKNSQFITTSKQSSVIYSEQRKDLNFSFYEQASESPFNLYIKPNEGKNPHHSFSLHRSLQNVPAKDILAYISLQINGRKLVELSEHLYIKGNEELFIVTTEGEFVYQSSSVLNERKEQEWIAQVLAQEQNSGVLEWSESNEPFVLIYDTIAESRGGWKLIKIIPASTLFESAYNVAFINIIFGMLGLFLVIVATLFVSFKITNPLTVLVKNINEVKKGNMKVQFHSLGNDEIGELGESFKSMVKKIDQLINREYKLEIENKTNQLKVLQSQINPHFLYNALQSIGTLALKSDAPKVYTLITDLSKIMRYSINTSESMVTLSQELDYLSSYLLLQKQRFEDKLDYSIMIKNDVKEVYVPKMILQPLVENYFNHGFDSHEIVGTVSVTCDKHKDKIVIEIQDNGLGVSEERLEMINTQLATNQNMVSNSGTGIGLQNVYRRLKLYYGEHTEMSLENIQTGGFKVRIILPIKMEGEVLEGDHSRR</sequence>
<feature type="transmembrane region" description="Helical" evidence="12">
    <location>
        <begin position="298"/>
        <end position="319"/>
    </location>
</feature>
<dbReference type="InterPro" id="IPR050640">
    <property type="entry name" value="Bact_2-comp_sensor_kinase"/>
</dbReference>
<keyword evidence="6" id="KW-0808">Transferase</keyword>
<dbReference type="InterPro" id="IPR003660">
    <property type="entry name" value="HAMP_dom"/>
</dbReference>
<evidence type="ECO:0000256" key="6">
    <source>
        <dbReference type="ARBA" id="ARBA00022679"/>
    </source>
</evidence>
<dbReference type="InterPro" id="IPR005467">
    <property type="entry name" value="His_kinase_dom"/>
</dbReference>
<keyword evidence="7" id="KW-0547">Nucleotide-binding</keyword>
<dbReference type="Pfam" id="PF02518">
    <property type="entry name" value="HATPase_c"/>
    <property type="match status" value="1"/>
</dbReference>
<evidence type="ECO:0000256" key="3">
    <source>
        <dbReference type="ARBA" id="ARBA00012438"/>
    </source>
</evidence>
<evidence type="ECO:0000259" key="13">
    <source>
        <dbReference type="PROSITE" id="PS50109"/>
    </source>
</evidence>
<evidence type="ECO:0000256" key="8">
    <source>
        <dbReference type="ARBA" id="ARBA00022777"/>
    </source>
</evidence>
<dbReference type="STRING" id="1218173.BALCAV_0209415"/>
<dbReference type="EC" id="2.7.13.3" evidence="3"/>
<keyword evidence="17" id="KW-1185">Reference proteome</keyword>
<keyword evidence="8 15" id="KW-0418">Kinase</keyword>
<name>A0A094XFJ9_ALKAL</name>
<dbReference type="PANTHER" id="PTHR34220:SF7">
    <property type="entry name" value="SENSOR HISTIDINE KINASE YPDA"/>
    <property type="match status" value="1"/>
</dbReference>
<dbReference type="Gene3D" id="6.10.340.10">
    <property type="match status" value="1"/>
</dbReference>
<evidence type="ECO:0000256" key="12">
    <source>
        <dbReference type="SAM" id="Phobius"/>
    </source>
</evidence>
<dbReference type="PROSITE" id="PS50109">
    <property type="entry name" value="HIS_KIN"/>
    <property type="match status" value="1"/>
</dbReference>
<evidence type="ECO:0000259" key="14">
    <source>
        <dbReference type="PROSITE" id="PS50885"/>
    </source>
</evidence>
<protein>
    <recommendedName>
        <fullName evidence="3">histidine kinase</fullName>
        <ecNumber evidence="3">2.7.13.3</ecNumber>
    </recommendedName>
</protein>
<evidence type="ECO:0000256" key="7">
    <source>
        <dbReference type="ARBA" id="ARBA00022741"/>
    </source>
</evidence>
<dbReference type="Proteomes" id="UP000297014">
    <property type="component" value="Unassembled WGS sequence"/>
</dbReference>
<dbReference type="PRINTS" id="PR00344">
    <property type="entry name" value="BCTRLSENSOR"/>
</dbReference>
<accession>A0A094XFJ9</accession>
<evidence type="ECO:0000256" key="5">
    <source>
        <dbReference type="ARBA" id="ARBA00022553"/>
    </source>
</evidence>
<dbReference type="RefSeq" id="WP_004427366.1">
    <property type="nucleotide sequence ID" value="NZ_ALPT02000026.1"/>
</dbReference>
<dbReference type="InterPro" id="IPR036890">
    <property type="entry name" value="HATPase_C_sf"/>
</dbReference>
<dbReference type="AlphaFoldDB" id="A0A094XFJ9"/>
<dbReference type="OrthoDB" id="9776552at2"/>
<keyword evidence="4" id="KW-1003">Cell membrane</keyword>
<dbReference type="InterPro" id="IPR003594">
    <property type="entry name" value="HATPase_dom"/>
</dbReference>
<keyword evidence="12" id="KW-0812">Transmembrane</keyword>
<organism evidence="15 17">
    <name type="scientific">Alkalihalobacillus alcalophilus ATCC 27647 = CGMCC 1.3604</name>
    <dbReference type="NCBI Taxonomy" id="1218173"/>
    <lineage>
        <taxon>Bacteria</taxon>
        <taxon>Bacillati</taxon>
        <taxon>Bacillota</taxon>
        <taxon>Bacilli</taxon>
        <taxon>Bacillales</taxon>
        <taxon>Bacillaceae</taxon>
        <taxon>Alkalihalobacillus</taxon>
    </lineage>
</organism>
<gene>
    <name evidence="16" type="ORF">AJ85_06720</name>
    <name evidence="15" type="ORF">BALCAV_0209415</name>
</gene>
<dbReference type="EMBL" id="JALP01000087">
    <property type="protein sequence ID" value="THG91133.1"/>
    <property type="molecule type" value="Genomic_DNA"/>
</dbReference>
<dbReference type="GO" id="GO:0005524">
    <property type="term" value="F:ATP binding"/>
    <property type="evidence" value="ECO:0007669"/>
    <property type="project" value="UniProtKB-KW"/>
</dbReference>